<dbReference type="SUPFAM" id="SSF110857">
    <property type="entry name" value="Gamma-glutamyl cyclotransferase-like"/>
    <property type="match status" value="1"/>
</dbReference>
<dbReference type="OrthoDB" id="9795692at2"/>
<proteinExistence type="predicted"/>
<dbReference type="GO" id="GO:0005737">
    <property type="term" value="C:cytoplasm"/>
    <property type="evidence" value="ECO:0007669"/>
    <property type="project" value="TreeGrafter"/>
</dbReference>
<dbReference type="CDD" id="cd06661">
    <property type="entry name" value="GGCT_like"/>
    <property type="match status" value="1"/>
</dbReference>
<dbReference type="GO" id="GO:0016740">
    <property type="term" value="F:transferase activity"/>
    <property type="evidence" value="ECO:0007669"/>
    <property type="project" value="UniProtKB-KW"/>
</dbReference>
<comment type="caution">
    <text evidence="3">The sequence shown here is derived from an EMBL/GenBank/DDBJ whole genome shotgun (WGS) entry which is preliminary data.</text>
</comment>
<dbReference type="PANTHER" id="PTHR12192:SF2">
    <property type="entry name" value="GLUTATHIONE-SPECIFIC GAMMA-GLUTAMYLCYCLOTRANSFERASE 2"/>
    <property type="match status" value="1"/>
</dbReference>
<dbReference type="InterPro" id="IPR036568">
    <property type="entry name" value="GGCT-like_sf"/>
</dbReference>
<accession>A0A5C8NU61</accession>
<evidence type="ECO:0000256" key="2">
    <source>
        <dbReference type="ARBA" id="ARBA00023239"/>
    </source>
</evidence>
<gene>
    <name evidence="3" type="ORF">FHP08_13235</name>
</gene>
<dbReference type="InterPro" id="IPR006840">
    <property type="entry name" value="ChaC"/>
</dbReference>
<evidence type="ECO:0000313" key="3">
    <source>
        <dbReference type="EMBL" id="TXL64702.1"/>
    </source>
</evidence>
<keyword evidence="2" id="KW-0456">Lyase</keyword>
<dbReference type="Proteomes" id="UP000321548">
    <property type="component" value="Unassembled WGS sequence"/>
</dbReference>
<dbReference type="Gene3D" id="3.10.490.10">
    <property type="entry name" value="Gamma-glutamyl cyclotransferase-like"/>
    <property type="match status" value="1"/>
</dbReference>
<evidence type="ECO:0000256" key="1">
    <source>
        <dbReference type="ARBA" id="ARBA00012344"/>
    </source>
</evidence>
<dbReference type="EC" id="4.3.2.7" evidence="1"/>
<protein>
    <recommendedName>
        <fullName evidence="1">glutathione-specific gamma-glutamylcyclotransferase</fullName>
        <ecNumber evidence="1">4.3.2.7</ecNumber>
    </recommendedName>
</protein>
<dbReference type="InterPro" id="IPR013024">
    <property type="entry name" value="GGCT-like"/>
</dbReference>
<dbReference type="AlphaFoldDB" id="A0A5C8NU61"/>
<name>A0A5C8NU61_9BURK</name>
<dbReference type="PANTHER" id="PTHR12192">
    <property type="entry name" value="CATION TRANSPORT PROTEIN CHAC-RELATED"/>
    <property type="match status" value="1"/>
</dbReference>
<dbReference type="GO" id="GO:0006751">
    <property type="term" value="P:glutathione catabolic process"/>
    <property type="evidence" value="ECO:0007669"/>
    <property type="project" value="InterPro"/>
</dbReference>
<dbReference type="EMBL" id="VDUY01000005">
    <property type="protein sequence ID" value="TXL64702.1"/>
    <property type="molecule type" value="Genomic_DNA"/>
</dbReference>
<reference evidence="3 4" key="1">
    <citation type="submission" date="2019-06" db="EMBL/GenBank/DDBJ databases">
        <title>Quisquiliibacterium sp. nov., isolated from a maize field.</title>
        <authorList>
            <person name="Lin S.-Y."/>
            <person name="Tsai C.-F."/>
            <person name="Young C.-C."/>
        </authorList>
    </citation>
    <scope>NUCLEOTIDE SEQUENCE [LARGE SCALE GENOMIC DNA]</scope>
    <source>
        <strain evidence="3 4">CC-CFT501</strain>
    </source>
</reference>
<dbReference type="Pfam" id="PF04752">
    <property type="entry name" value="ChaC"/>
    <property type="match status" value="1"/>
</dbReference>
<keyword evidence="3" id="KW-0808">Transferase</keyword>
<organism evidence="3 4">
    <name type="scientific">Zeimonas arvi</name>
    <dbReference type="NCBI Taxonomy" id="2498847"/>
    <lineage>
        <taxon>Bacteria</taxon>
        <taxon>Pseudomonadati</taxon>
        <taxon>Pseudomonadota</taxon>
        <taxon>Betaproteobacteria</taxon>
        <taxon>Burkholderiales</taxon>
        <taxon>Burkholderiaceae</taxon>
        <taxon>Zeimonas</taxon>
    </lineage>
</organism>
<evidence type="ECO:0000313" key="4">
    <source>
        <dbReference type="Proteomes" id="UP000321548"/>
    </source>
</evidence>
<dbReference type="GO" id="GO:0061928">
    <property type="term" value="F:glutathione specific gamma-glutamylcyclotransferase activity"/>
    <property type="evidence" value="ECO:0007669"/>
    <property type="project" value="UniProtKB-EC"/>
</dbReference>
<keyword evidence="4" id="KW-1185">Reference proteome</keyword>
<sequence>MKCSHPAEVSTDWVFGYGSLIWNPEFEFEQAHLARAWGYHRAFCVRSTRYRGTPERPGVVLGLDRGGSCIGVAYRLAPASRANAIERLFAREIPDPAASIYLARQITVELPDSSRVQALTFVADRSRVSYQRLSDPEVLERLHACEGQRGPNREYAINTWDALRQRGVHDDRLLRYVRQLLRDTPDAAANGPTAVDPNQA</sequence>
<dbReference type="RefSeq" id="WP_147704951.1">
    <property type="nucleotide sequence ID" value="NZ_VDUY01000005.1"/>
</dbReference>